<evidence type="ECO:0000313" key="10">
    <source>
        <dbReference type="EMBL" id="SFH61618.1"/>
    </source>
</evidence>
<feature type="binding site" evidence="8">
    <location>
        <begin position="232"/>
        <end position="233"/>
    </location>
    <ligand>
        <name>substrate</name>
    </ligand>
</feature>
<feature type="binding site" evidence="8">
    <location>
        <position position="172"/>
    </location>
    <ligand>
        <name>substrate</name>
    </ligand>
</feature>
<keyword evidence="5 8" id="KW-0963">Cytoplasm</keyword>
<dbReference type="InterPro" id="IPR013785">
    <property type="entry name" value="Aldolase_TIM"/>
</dbReference>
<dbReference type="CDD" id="cd00311">
    <property type="entry name" value="TIM"/>
    <property type="match status" value="1"/>
</dbReference>
<evidence type="ECO:0000256" key="8">
    <source>
        <dbReference type="HAMAP-Rule" id="MF_00147"/>
    </source>
</evidence>
<sequence length="249" mass="26066">MRMPLIAGNWKMNGSLELVEQFGRAFAETGLPPSVEVALIPPAPFLAAMQAALAGSPVALGAQTLNPEPEGAHTGEVSAAMLGEFDVRYVLVGHSERRSMYHEDDAAVLARVKAALAAGLVPVLCVGETLEQREAGQTEAVVLGQVEAVLDALDGKQRARLVIAYEPVWAIGTGRTATPQQAQEVHAAIRARLGEYDSELAAQLRLLYGGSMKADNAADLLAEPDIDGGLIGGASLKTNEFLAICQSAG</sequence>
<comment type="pathway">
    <text evidence="1 8 9">Carbohydrate degradation; glycolysis; D-glyceraldehyde 3-phosphate from glycerone phosphate: step 1/1.</text>
</comment>
<dbReference type="PANTHER" id="PTHR21139:SF42">
    <property type="entry name" value="TRIOSEPHOSPHATE ISOMERASE"/>
    <property type="match status" value="1"/>
</dbReference>
<comment type="pathway">
    <text evidence="8 9">Carbohydrate biosynthesis; gluconeogenesis.</text>
</comment>
<dbReference type="InterPro" id="IPR022896">
    <property type="entry name" value="TrioseP_Isoase_bac/euk"/>
</dbReference>
<evidence type="ECO:0000256" key="4">
    <source>
        <dbReference type="ARBA" id="ARBA00022432"/>
    </source>
</evidence>
<dbReference type="GO" id="GO:0005829">
    <property type="term" value="C:cytosol"/>
    <property type="evidence" value="ECO:0007669"/>
    <property type="project" value="TreeGrafter"/>
</dbReference>
<feature type="active site" description="Electrophile" evidence="8">
    <location>
        <position position="94"/>
    </location>
</feature>
<feature type="binding site" evidence="8">
    <location>
        <begin position="9"/>
        <end position="11"/>
    </location>
    <ligand>
        <name>substrate</name>
    </ligand>
</feature>
<dbReference type="InterPro" id="IPR020861">
    <property type="entry name" value="Triosephosphate_isomerase_AS"/>
</dbReference>
<reference evidence="10 11" key="1">
    <citation type="submission" date="2016-10" db="EMBL/GenBank/DDBJ databases">
        <authorList>
            <person name="de Groot N.N."/>
        </authorList>
    </citation>
    <scope>NUCLEOTIDE SEQUENCE [LARGE SCALE GENOMIC DNA]</scope>
    <source>
        <strain evidence="10 11">CGMCC 1.6848</strain>
    </source>
</reference>
<dbReference type="GO" id="GO:0006096">
    <property type="term" value="P:glycolytic process"/>
    <property type="evidence" value="ECO:0007669"/>
    <property type="project" value="UniProtKB-UniRule"/>
</dbReference>
<dbReference type="FunFam" id="3.20.20.70:FF:000016">
    <property type="entry name" value="Triosephosphate isomerase"/>
    <property type="match status" value="1"/>
</dbReference>
<evidence type="ECO:0000256" key="1">
    <source>
        <dbReference type="ARBA" id="ARBA00004680"/>
    </source>
</evidence>
<dbReference type="SUPFAM" id="SSF51351">
    <property type="entry name" value="Triosephosphate isomerase (TIM)"/>
    <property type="match status" value="1"/>
</dbReference>
<protein>
    <recommendedName>
        <fullName evidence="8 9">Triosephosphate isomerase</fullName>
        <shortName evidence="8">TIM</shortName>
        <shortName evidence="8">TPI</shortName>
        <ecNumber evidence="8 9">5.3.1.1</ecNumber>
    </recommendedName>
    <alternativeName>
        <fullName evidence="8">Triose-phosphate isomerase</fullName>
    </alternativeName>
</protein>
<keyword evidence="4 8" id="KW-0312">Gluconeogenesis</keyword>
<dbReference type="Gene3D" id="3.20.20.70">
    <property type="entry name" value="Aldolase class I"/>
    <property type="match status" value="1"/>
</dbReference>
<dbReference type="GO" id="GO:0019563">
    <property type="term" value="P:glycerol catabolic process"/>
    <property type="evidence" value="ECO:0007669"/>
    <property type="project" value="TreeGrafter"/>
</dbReference>
<dbReference type="PROSITE" id="PS51440">
    <property type="entry name" value="TIM_2"/>
    <property type="match status" value="1"/>
</dbReference>
<organism evidence="10 11">
    <name type="scientific">Modicisalibacter xianhensis</name>
    <dbReference type="NCBI Taxonomy" id="442341"/>
    <lineage>
        <taxon>Bacteria</taxon>
        <taxon>Pseudomonadati</taxon>
        <taxon>Pseudomonadota</taxon>
        <taxon>Gammaproteobacteria</taxon>
        <taxon>Oceanospirillales</taxon>
        <taxon>Halomonadaceae</taxon>
        <taxon>Modicisalibacter</taxon>
    </lineage>
</organism>
<dbReference type="UniPathway" id="UPA00109">
    <property type="reaction ID" value="UER00189"/>
</dbReference>
<dbReference type="EMBL" id="FOPY01000006">
    <property type="protein sequence ID" value="SFH61618.1"/>
    <property type="molecule type" value="Genomic_DNA"/>
</dbReference>
<accession>A0A1I3BH52</accession>
<dbReference type="GO" id="GO:0046166">
    <property type="term" value="P:glyceraldehyde-3-phosphate biosynthetic process"/>
    <property type="evidence" value="ECO:0007669"/>
    <property type="project" value="TreeGrafter"/>
</dbReference>
<dbReference type="Pfam" id="PF00121">
    <property type="entry name" value="TIM"/>
    <property type="match status" value="1"/>
</dbReference>
<feature type="active site" description="Proton acceptor" evidence="8">
    <location>
        <position position="166"/>
    </location>
</feature>
<evidence type="ECO:0000256" key="9">
    <source>
        <dbReference type="RuleBase" id="RU363013"/>
    </source>
</evidence>
<comment type="pathway">
    <text evidence="2">Carbohydrate metabolism; erythritol degradation.</text>
</comment>
<dbReference type="InterPro" id="IPR035990">
    <property type="entry name" value="TIM_sf"/>
</dbReference>
<proteinExistence type="inferred from homology"/>
<dbReference type="GO" id="GO:0004807">
    <property type="term" value="F:triose-phosphate isomerase activity"/>
    <property type="evidence" value="ECO:0007669"/>
    <property type="project" value="UniProtKB-UniRule"/>
</dbReference>
<evidence type="ECO:0000256" key="6">
    <source>
        <dbReference type="ARBA" id="ARBA00023152"/>
    </source>
</evidence>
<feature type="binding site" evidence="8">
    <location>
        <position position="211"/>
    </location>
    <ligand>
        <name>substrate</name>
    </ligand>
</feature>
<dbReference type="HAMAP" id="MF_00147_B">
    <property type="entry name" value="TIM_B"/>
    <property type="match status" value="1"/>
</dbReference>
<dbReference type="AlphaFoldDB" id="A0A1I3BH52"/>
<comment type="function">
    <text evidence="8">Involved in the gluconeogenesis. Catalyzes stereospecifically the conversion of dihydroxyacetone phosphate (DHAP) to D-glyceraldehyde-3-phosphate (G3P).</text>
</comment>
<dbReference type="InterPro" id="IPR000652">
    <property type="entry name" value="Triosephosphate_isomerase"/>
</dbReference>
<dbReference type="PANTHER" id="PTHR21139">
    <property type="entry name" value="TRIOSEPHOSPHATE ISOMERASE"/>
    <property type="match status" value="1"/>
</dbReference>
<evidence type="ECO:0000313" key="11">
    <source>
        <dbReference type="Proteomes" id="UP000199040"/>
    </source>
</evidence>
<keyword evidence="7 8" id="KW-0413">Isomerase</keyword>
<evidence type="ECO:0000256" key="5">
    <source>
        <dbReference type="ARBA" id="ARBA00022490"/>
    </source>
</evidence>
<comment type="subunit">
    <text evidence="8 9">Homodimer.</text>
</comment>
<keyword evidence="11" id="KW-1185">Reference proteome</keyword>
<comment type="similarity">
    <text evidence="3 8 9">Belongs to the triosephosphate isomerase family.</text>
</comment>
<dbReference type="UniPathway" id="UPA00138"/>
<comment type="subcellular location">
    <subcellularLocation>
        <location evidence="8 9">Cytoplasm</location>
    </subcellularLocation>
</comment>
<evidence type="ECO:0000256" key="7">
    <source>
        <dbReference type="ARBA" id="ARBA00023235"/>
    </source>
</evidence>
<dbReference type="RefSeq" id="WP_092845947.1">
    <property type="nucleotide sequence ID" value="NZ_FOPY01000006.1"/>
</dbReference>
<dbReference type="STRING" id="442341.SAMN04487959_106236"/>
<dbReference type="Proteomes" id="UP000199040">
    <property type="component" value="Unassembled WGS sequence"/>
</dbReference>
<name>A0A1I3BH52_9GAMM</name>
<gene>
    <name evidence="8" type="primary">tpiA</name>
    <name evidence="10" type="ORF">SAMN04487959_106236</name>
</gene>
<evidence type="ECO:0000256" key="2">
    <source>
        <dbReference type="ARBA" id="ARBA00004939"/>
    </source>
</evidence>
<dbReference type="NCBIfam" id="TIGR00419">
    <property type="entry name" value="tim"/>
    <property type="match status" value="1"/>
</dbReference>
<keyword evidence="6 8" id="KW-0324">Glycolysis</keyword>
<dbReference type="PROSITE" id="PS00171">
    <property type="entry name" value="TIM_1"/>
    <property type="match status" value="1"/>
</dbReference>
<comment type="catalytic activity">
    <reaction evidence="8 9">
        <text>D-glyceraldehyde 3-phosphate = dihydroxyacetone phosphate</text>
        <dbReference type="Rhea" id="RHEA:18585"/>
        <dbReference type="ChEBI" id="CHEBI:57642"/>
        <dbReference type="ChEBI" id="CHEBI:59776"/>
        <dbReference type="EC" id="5.3.1.1"/>
    </reaction>
</comment>
<dbReference type="EC" id="5.3.1.1" evidence="8 9"/>
<dbReference type="GO" id="GO:0006094">
    <property type="term" value="P:gluconeogenesis"/>
    <property type="evidence" value="ECO:0007669"/>
    <property type="project" value="UniProtKB-UniRule"/>
</dbReference>
<evidence type="ECO:0000256" key="3">
    <source>
        <dbReference type="ARBA" id="ARBA00007422"/>
    </source>
</evidence>